<proteinExistence type="predicted"/>
<protein>
    <submittedName>
        <fullName evidence="1">Uncharacterized protein</fullName>
    </submittedName>
</protein>
<dbReference type="Proteomes" id="UP000078512">
    <property type="component" value="Unassembled WGS sequence"/>
</dbReference>
<organism evidence="1 2">
    <name type="scientific">Linnemannia elongata AG-77</name>
    <dbReference type="NCBI Taxonomy" id="1314771"/>
    <lineage>
        <taxon>Eukaryota</taxon>
        <taxon>Fungi</taxon>
        <taxon>Fungi incertae sedis</taxon>
        <taxon>Mucoromycota</taxon>
        <taxon>Mortierellomycotina</taxon>
        <taxon>Mortierellomycetes</taxon>
        <taxon>Mortierellales</taxon>
        <taxon>Mortierellaceae</taxon>
        <taxon>Linnemannia</taxon>
    </lineage>
</organism>
<accession>A0A197K6X3</accession>
<reference evidence="1 2" key="1">
    <citation type="submission" date="2016-05" db="EMBL/GenBank/DDBJ databases">
        <title>Genome sequencing reveals origins of a unique bacterial endosymbiosis in the earliest lineages of terrestrial Fungi.</title>
        <authorList>
            <consortium name="DOE Joint Genome Institute"/>
            <person name="Uehling J."/>
            <person name="Gryganskyi A."/>
            <person name="Hameed K."/>
            <person name="Tschaplinski T."/>
            <person name="Misztal P."/>
            <person name="Wu S."/>
            <person name="Desiro A."/>
            <person name="Vande Pol N."/>
            <person name="Du Z.-Y."/>
            <person name="Zienkiewicz A."/>
            <person name="Zienkiewicz K."/>
            <person name="Morin E."/>
            <person name="Tisserant E."/>
            <person name="Splivallo R."/>
            <person name="Hainaut M."/>
            <person name="Henrissat B."/>
            <person name="Ohm R."/>
            <person name="Kuo A."/>
            <person name="Yan J."/>
            <person name="Lipzen A."/>
            <person name="Nolan M."/>
            <person name="Labutti K."/>
            <person name="Barry K."/>
            <person name="Goldstein A."/>
            <person name="Labbe J."/>
            <person name="Schadt C."/>
            <person name="Tuskan G."/>
            <person name="Grigoriev I."/>
            <person name="Martin F."/>
            <person name="Vilgalys R."/>
            <person name="Bonito G."/>
        </authorList>
    </citation>
    <scope>NUCLEOTIDE SEQUENCE [LARGE SCALE GENOMIC DNA]</scope>
    <source>
        <strain evidence="1 2">AG-77</strain>
    </source>
</reference>
<evidence type="ECO:0000313" key="1">
    <source>
        <dbReference type="EMBL" id="OAQ32461.1"/>
    </source>
</evidence>
<dbReference type="AlphaFoldDB" id="A0A197K6X3"/>
<name>A0A197K6X3_9FUNG</name>
<keyword evidence="2" id="KW-1185">Reference proteome</keyword>
<evidence type="ECO:0000313" key="2">
    <source>
        <dbReference type="Proteomes" id="UP000078512"/>
    </source>
</evidence>
<dbReference type="EMBL" id="KV442025">
    <property type="protein sequence ID" value="OAQ32461.1"/>
    <property type="molecule type" value="Genomic_DNA"/>
</dbReference>
<sequence>MYSIASNVSMYSEQDAHSVFLNLSSTYLQDLNGSRSVDQHPPGIWMVLEKWNLTRDSYCVAVDIVFLMEAEYQTGEPRSQVYLDKDDGHRTTLEHPTRNEDTYLKSQLEPFLNTYFGKLQHTKRHCLQITDYATTTQIGKRQLSLVLLEGKMTKNAGLCQIWDDLTKLGQEMKLALDSMLKLQPEGEICVIGILIRDSRRGHIMHKFAATYTVPDTMSTFPLVHLMQIFEHTKVKVQRTVDRLRRVKIYASPTPKVPQS</sequence>
<dbReference type="OrthoDB" id="2443381at2759"/>
<gene>
    <name evidence="1" type="ORF">K457DRAFT_16467</name>
</gene>